<organism evidence="2 3">
    <name type="scientific">Sporidiobolus salmonicolor</name>
    <name type="common">Yeast-like fungus</name>
    <name type="synonym">Sporobolomyces salmonicolor</name>
    <dbReference type="NCBI Taxonomy" id="5005"/>
    <lineage>
        <taxon>Eukaryota</taxon>
        <taxon>Fungi</taxon>
        <taxon>Dikarya</taxon>
        <taxon>Basidiomycota</taxon>
        <taxon>Pucciniomycotina</taxon>
        <taxon>Microbotryomycetes</taxon>
        <taxon>Sporidiobolales</taxon>
        <taxon>Sporidiobolaceae</taxon>
        <taxon>Sporobolomyces</taxon>
    </lineage>
</organism>
<dbReference type="PANTHER" id="PTHR22684">
    <property type="entry name" value="NULP1-RELATED"/>
    <property type="match status" value="1"/>
</dbReference>
<dbReference type="EMBL" id="CENE01000007">
    <property type="protein sequence ID" value="CEQ40532.1"/>
    <property type="molecule type" value="Genomic_DNA"/>
</dbReference>
<dbReference type="GO" id="GO:1990116">
    <property type="term" value="P:ribosome-associated ubiquitin-dependent protein catabolic process"/>
    <property type="evidence" value="ECO:0007669"/>
    <property type="project" value="TreeGrafter"/>
</dbReference>
<feature type="compositionally biased region" description="Acidic residues" evidence="1">
    <location>
        <begin position="726"/>
        <end position="748"/>
    </location>
</feature>
<reference evidence="3" key="1">
    <citation type="submission" date="2015-02" db="EMBL/GenBank/DDBJ databases">
        <authorList>
            <person name="Gon?alves P."/>
        </authorList>
    </citation>
    <scope>NUCLEOTIDE SEQUENCE [LARGE SCALE GENOMIC DNA]</scope>
</reference>
<proteinExistence type="predicted"/>
<feature type="compositionally biased region" description="Gly residues" evidence="1">
    <location>
        <begin position="714"/>
        <end position="725"/>
    </location>
</feature>
<evidence type="ECO:0000256" key="1">
    <source>
        <dbReference type="SAM" id="MobiDB-lite"/>
    </source>
</evidence>
<feature type="region of interest" description="Disordered" evidence="1">
    <location>
        <begin position="714"/>
        <end position="753"/>
    </location>
</feature>
<feature type="region of interest" description="Disordered" evidence="1">
    <location>
        <begin position="650"/>
        <end position="672"/>
    </location>
</feature>
<keyword evidence="3" id="KW-1185">Reference proteome</keyword>
<sequence>MPPRLNKRQMRELQELEALEKSRAASTSALPTFDEVTDSEGEAEAVAQPRSAGGFGALDLGQEDDEDEDEEEESTAAPTKAKKSKNKKKKKKAKSAADSPVAVTPDSTATPLDQVETPSKQSKGKKKKQQQQQEPVVDDGMDEIDRALAELAVKGGDAGRAATTTGEQLQRIDPKWAAVKDVFSFDTKYLDSDAELRRMFGSKVIGTTPQAPRSHLHARFANNPHHSTSLRRTSSYLATPEPGWPSPSGVLGLARYDGPEAKMDPSGDWNTYVHSPSYKQAQLMFLEVLQQADGNRLWDVLAAQPYHIDALMQLSEMMVQQGDLGASFPSTTSPQACAHRVMSAGASSTHLSRALYALSAPLPATFSSGTFRLPYSQIENRAFFLGIARKVAILVKRGTWRTAFEFAKIGLGVGGGADPVGMLCWIDFLAPKAGQNDWFLKFVPAMEAAYPEMRVMSYPGLAYAKALVLRNMEEEKKEKTEKSTEALKSAIIRFPMVATLLSNSLAFDLPPKMVSHRRAQLDGAFTKNPSYLLSLLSELYVARSAPLWKDPASLAWLRKAVSAATPSLDDSSLEDVRIGEKLWSQGPWEEGFAPAGVVRAAFISEIPSVRPYLPPSARSGTTYSYDPLPPDHSSATFYDDHYFSSLYSAGGNSRRRRGHIPPPRAGGAQRGGAGDVAAALRDGLARLLGMGPAGPEVDLNPELRAELLREFEALGGGGEMPGGFGDGDESGSDYEDVDEGEERWEETDEERRENTRNILGRLGALFGGGVAAPPAEEEAR</sequence>
<feature type="compositionally biased region" description="Acidic residues" evidence="1">
    <location>
        <begin position="61"/>
        <end position="74"/>
    </location>
</feature>
<dbReference type="OrthoDB" id="205993at2759"/>
<protein>
    <submittedName>
        <fullName evidence="2">SPOSA6832_02134-mRNA-1:cds</fullName>
    </submittedName>
</protein>
<dbReference type="Proteomes" id="UP000243876">
    <property type="component" value="Unassembled WGS sequence"/>
</dbReference>
<dbReference type="GO" id="GO:0072344">
    <property type="term" value="P:rescue of stalled ribosome"/>
    <property type="evidence" value="ECO:0007669"/>
    <property type="project" value="TreeGrafter"/>
</dbReference>
<gene>
    <name evidence="2" type="primary">SPOSA6832_02134</name>
</gene>
<feature type="region of interest" description="Disordered" evidence="1">
    <location>
        <begin position="19"/>
        <end position="140"/>
    </location>
</feature>
<dbReference type="InterPro" id="IPR006994">
    <property type="entry name" value="TCF25/Rqc1"/>
</dbReference>
<dbReference type="AlphaFoldDB" id="A0A0D6EKI4"/>
<evidence type="ECO:0000313" key="3">
    <source>
        <dbReference type="Proteomes" id="UP000243876"/>
    </source>
</evidence>
<evidence type="ECO:0000313" key="2">
    <source>
        <dbReference type="EMBL" id="CEQ40532.1"/>
    </source>
</evidence>
<name>A0A0D6EKI4_SPOSA</name>
<accession>A0A0D6EKI4</accession>
<dbReference type="PANTHER" id="PTHR22684:SF0">
    <property type="entry name" value="RIBOSOME QUALITY CONTROL COMPLEX SUBUNIT TCF25"/>
    <property type="match status" value="1"/>
</dbReference>
<feature type="compositionally biased region" description="Basic residues" evidence="1">
    <location>
        <begin position="80"/>
        <end position="94"/>
    </location>
</feature>
<dbReference type="GO" id="GO:1990112">
    <property type="term" value="C:RQC complex"/>
    <property type="evidence" value="ECO:0007669"/>
    <property type="project" value="TreeGrafter"/>
</dbReference>
<dbReference type="Pfam" id="PF04910">
    <property type="entry name" value="Tcf25"/>
    <property type="match status" value="1"/>
</dbReference>